<dbReference type="Pfam" id="PF00650">
    <property type="entry name" value="CRAL_TRIO"/>
    <property type="match status" value="1"/>
</dbReference>
<evidence type="ECO:0000259" key="2">
    <source>
        <dbReference type="PROSITE" id="PS50191"/>
    </source>
</evidence>
<dbReference type="Pfam" id="PF03765">
    <property type="entry name" value="CRAL_TRIO_N"/>
    <property type="match status" value="1"/>
</dbReference>
<dbReference type="AlphaFoldDB" id="A0A2T2ZTP0"/>
<feature type="region of interest" description="Disordered" evidence="1">
    <location>
        <begin position="337"/>
        <end position="357"/>
    </location>
</feature>
<dbReference type="SUPFAM" id="SSF52087">
    <property type="entry name" value="CRAL/TRIO domain"/>
    <property type="match status" value="1"/>
</dbReference>
<dbReference type="GO" id="GO:0008526">
    <property type="term" value="F:phosphatidylinositol transfer activity"/>
    <property type="evidence" value="ECO:0007669"/>
    <property type="project" value="TreeGrafter"/>
</dbReference>
<dbReference type="PROSITE" id="PS50191">
    <property type="entry name" value="CRAL_TRIO"/>
    <property type="match status" value="1"/>
</dbReference>
<evidence type="ECO:0000313" key="4">
    <source>
        <dbReference type="Proteomes" id="UP000241462"/>
    </source>
</evidence>
<dbReference type="InParanoid" id="A0A2T2ZTP0"/>
<name>A0A2T2ZTP0_9PEZI</name>
<accession>A0A2T2ZTP0</accession>
<dbReference type="CDD" id="cd00170">
    <property type="entry name" value="SEC14"/>
    <property type="match status" value="1"/>
</dbReference>
<dbReference type="InterPro" id="IPR036865">
    <property type="entry name" value="CRAL-TRIO_dom_sf"/>
</dbReference>
<dbReference type="InterPro" id="IPR036273">
    <property type="entry name" value="CRAL/TRIO_N_dom_sf"/>
</dbReference>
<reference evidence="3 4" key="1">
    <citation type="journal article" date="2018" name="Mycol. Prog.">
        <title>Coniella lustricola, a new species from submerged detritus.</title>
        <authorList>
            <person name="Raudabaugh D.B."/>
            <person name="Iturriaga T."/>
            <person name="Carver A."/>
            <person name="Mondo S."/>
            <person name="Pangilinan J."/>
            <person name="Lipzen A."/>
            <person name="He G."/>
            <person name="Amirebrahimi M."/>
            <person name="Grigoriev I.V."/>
            <person name="Miller A.N."/>
        </authorList>
    </citation>
    <scope>NUCLEOTIDE SEQUENCE [LARGE SCALE GENOMIC DNA]</scope>
    <source>
        <strain evidence="3 4">B22-T-1</strain>
    </source>
</reference>
<dbReference type="InterPro" id="IPR011074">
    <property type="entry name" value="CRAL/TRIO_N_dom"/>
</dbReference>
<dbReference type="SMART" id="SM00516">
    <property type="entry name" value="SEC14"/>
    <property type="match status" value="1"/>
</dbReference>
<gene>
    <name evidence="3" type="ORF">BD289DRAFT_378690</name>
</gene>
<proteinExistence type="predicted"/>
<dbReference type="PANTHER" id="PTHR45824:SF29">
    <property type="entry name" value="GH16843P"/>
    <property type="match status" value="1"/>
</dbReference>
<dbReference type="SUPFAM" id="SSF46938">
    <property type="entry name" value="CRAL/TRIO N-terminal domain"/>
    <property type="match status" value="1"/>
</dbReference>
<sequence>MADPSVLYVPLRRPTDTSRPKPAPALTEDQQHKYEWLLHQVQAWATPDAGSVTVPKTAPADLTDDEKRWLTRECLLRYLRAAKWNQATAEKRLIDTLLWRRAFGVHDRLTADHIGPENETGKQVILGFDNDGRPCQYLNPGRQNTAASPRQIEHLVFMLERSLDLLPPGQETLALLINFKAGGGRSNTAPPLGQAKEVLHILQTHYPERLGRALIINMPFLVVGFFKIIKPLLDPVTKEKLKFNEDMKAYVPAEQLWTEFSDGALHFDYDHAQYWPALNAMCAEAREEQKARWVAGGSVIGESELYLRGGQGAKSVHAAADEAAALVQEKLAVSDSDADTAQKAAAEDTPAAEPVAA</sequence>
<protein>
    <submittedName>
        <fullName evidence="3">CRAL-TRIO domain-containing protein</fullName>
    </submittedName>
</protein>
<evidence type="ECO:0000313" key="3">
    <source>
        <dbReference type="EMBL" id="PSR76401.1"/>
    </source>
</evidence>
<dbReference type="STRING" id="2025994.A0A2T2ZTP0"/>
<dbReference type="EMBL" id="KZ678710">
    <property type="protein sequence ID" value="PSR76401.1"/>
    <property type="molecule type" value="Genomic_DNA"/>
</dbReference>
<dbReference type="PANTHER" id="PTHR45824">
    <property type="entry name" value="GH16843P"/>
    <property type="match status" value="1"/>
</dbReference>
<feature type="domain" description="CRAL-TRIO" evidence="2">
    <location>
        <begin position="113"/>
        <end position="269"/>
    </location>
</feature>
<dbReference type="FunCoup" id="A0A2T2ZTP0">
    <property type="interactions" value="133"/>
</dbReference>
<dbReference type="SMART" id="SM01100">
    <property type="entry name" value="CRAL_TRIO_N"/>
    <property type="match status" value="1"/>
</dbReference>
<dbReference type="InterPro" id="IPR001251">
    <property type="entry name" value="CRAL-TRIO_dom"/>
</dbReference>
<keyword evidence="4" id="KW-1185">Reference proteome</keyword>
<dbReference type="InterPro" id="IPR052578">
    <property type="entry name" value="PI_Transfer_CRAL-TRIO"/>
</dbReference>
<dbReference type="OrthoDB" id="75724at2759"/>
<feature type="region of interest" description="Disordered" evidence="1">
    <location>
        <begin position="1"/>
        <end position="27"/>
    </location>
</feature>
<evidence type="ECO:0000256" key="1">
    <source>
        <dbReference type="SAM" id="MobiDB-lite"/>
    </source>
</evidence>
<organism evidence="3 4">
    <name type="scientific">Coniella lustricola</name>
    <dbReference type="NCBI Taxonomy" id="2025994"/>
    <lineage>
        <taxon>Eukaryota</taxon>
        <taxon>Fungi</taxon>
        <taxon>Dikarya</taxon>
        <taxon>Ascomycota</taxon>
        <taxon>Pezizomycotina</taxon>
        <taxon>Sordariomycetes</taxon>
        <taxon>Sordariomycetidae</taxon>
        <taxon>Diaporthales</taxon>
        <taxon>Schizoparmaceae</taxon>
        <taxon>Coniella</taxon>
    </lineage>
</organism>
<dbReference type="Proteomes" id="UP000241462">
    <property type="component" value="Unassembled WGS sequence"/>
</dbReference>
<dbReference type="Gene3D" id="3.40.525.10">
    <property type="entry name" value="CRAL-TRIO lipid binding domain"/>
    <property type="match status" value="1"/>
</dbReference>